<dbReference type="SMART" id="SM00355">
    <property type="entry name" value="ZnF_C2H2"/>
    <property type="match status" value="2"/>
</dbReference>
<evidence type="ECO:0000256" key="6">
    <source>
        <dbReference type="ARBA" id="ARBA00023125"/>
    </source>
</evidence>
<dbReference type="GO" id="GO:0000122">
    <property type="term" value="P:negative regulation of transcription by RNA polymerase II"/>
    <property type="evidence" value="ECO:0007669"/>
    <property type="project" value="UniProtKB-ARBA"/>
</dbReference>
<organism evidence="11 12">
    <name type="scientific">Syncephalastrum racemosum</name>
    <name type="common">Filamentous fungus</name>
    <dbReference type="NCBI Taxonomy" id="13706"/>
    <lineage>
        <taxon>Eukaryota</taxon>
        <taxon>Fungi</taxon>
        <taxon>Fungi incertae sedis</taxon>
        <taxon>Mucoromycota</taxon>
        <taxon>Mucoromycotina</taxon>
        <taxon>Mucoromycetes</taxon>
        <taxon>Mucorales</taxon>
        <taxon>Syncephalastraceae</taxon>
        <taxon>Syncephalastrum</taxon>
    </lineage>
</organism>
<keyword evidence="3" id="KW-0677">Repeat</keyword>
<reference evidence="11 12" key="1">
    <citation type="submission" date="2016-07" db="EMBL/GenBank/DDBJ databases">
        <title>Pervasive Adenine N6-methylation of Active Genes in Fungi.</title>
        <authorList>
            <consortium name="DOE Joint Genome Institute"/>
            <person name="Mondo S.J."/>
            <person name="Dannebaum R.O."/>
            <person name="Kuo R.C."/>
            <person name="Labutti K."/>
            <person name="Haridas S."/>
            <person name="Kuo A."/>
            <person name="Salamov A."/>
            <person name="Ahrendt S.R."/>
            <person name="Lipzen A."/>
            <person name="Sullivan W."/>
            <person name="Andreopoulos W.B."/>
            <person name="Clum A."/>
            <person name="Lindquist E."/>
            <person name="Daum C."/>
            <person name="Ramamoorthy G.K."/>
            <person name="Gryganskyi A."/>
            <person name="Culley D."/>
            <person name="Magnuson J.K."/>
            <person name="James T.Y."/>
            <person name="O'Malley M.A."/>
            <person name="Stajich J.E."/>
            <person name="Spatafora J.W."/>
            <person name="Visel A."/>
            <person name="Grigoriev I.V."/>
        </authorList>
    </citation>
    <scope>NUCLEOTIDE SEQUENCE [LARGE SCALE GENOMIC DNA]</scope>
    <source>
        <strain evidence="11 12">NRRL 2496</strain>
    </source>
</reference>
<dbReference type="GO" id="GO:0005737">
    <property type="term" value="C:cytoplasm"/>
    <property type="evidence" value="ECO:0007669"/>
    <property type="project" value="TreeGrafter"/>
</dbReference>
<evidence type="ECO:0000256" key="8">
    <source>
        <dbReference type="PROSITE-ProRule" id="PRU00042"/>
    </source>
</evidence>
<dbReference type="InterPro" id="IPR050331">
    <property type="entry name" value="Zinc_finger"/>
</dbReference>
<evidence type="ECO:0000313" key="12">
    <source>
        <dbReference type="Proteomes" id="UP000242180"/>
    </source>
</evidence>
<evidence type="ECO:0000256" key="3">
    <source>
        <dbReference type="ARBA" id="ARBA00022737"/>
    </source>
</evidence>
<feature type="domain" description="C2H2-type" evidence="10">
    <location>
        <begin position="319"/>
        <end position="343"/>
    </location>
</feature>
<dbReference type="PANTHER" id="PTHR16515:SF68">
    <property type="entry name" value="PR DOMAIN ZINC FINGER PROTEIN 1"/>
    <property type="match status" value="1"/>
</dbReference>
<name>A0A1X2H3G4_SYNRA</name>
<proteinExistence type="predicted"/>
<evidence type="ECO:0000256" key="1">
    <source>
        <dbReference type="ARBA" id="ARBA00004123"/>
    </source>
</evidence>
<dbReference type="Gene3D" id="3.30.160.60">
    <property type="entry name" value="Classic Zinc Finger"/>
    <property type="match status" value="2"/>
</dbReference>
<keyword evidence="5" id="KW-0862">Zinc</keyword>
<dbReference type="GO" id="GO:0000978">
    <property type="term" value="F:RNA polymerase II cis-regulatory region sequence-specific DNA binding"/>
    <property type="evidence" value="ECO:0007669"/>
    <property type="project" value="TreeGrafter"/>
</dbReference>
<feature type="compositionally biased region" description="Basic and acidic residues" evidence="9">
    <location>
        <begin position="352"/>
        <end position="370"/>
    </location>
</feature>
<evidence type="ECO:0000256" key="7">
    <source>
        <dbReference type="ARBA" id="ARBA00023242"/>
    </source>
</evidence>
<feature type="domain" description="C2H2-type" evidence="10">
    <location>
        <begin position="291"/>
        <end position="318"/>
    </location>
</feature>
<dbReference type="PROSITE" id="PS00028">
    <property type="entry name" value="ZINC_FINGER_C2H2_1"/>
    <property type="match status" value="2"/>
</dbReference>
<dbReference type="FunFam" id="3.30.160.60:FF:001465">
    <property type="entry name" value="Zinc finger protein 560"/>
    <property type="match status" value="1"/>
</dbReference>
<dbReference type="PROSITE" id="PS50157">
    <property type="entry name" value="ZINC_FINGER_C2H2_2"/>
    <property type="match status" value="2"/>
</dbReference>
<dbReference type="OMA" id="TQWITAN"/>
<dbReference type="SUPFAM" id="SSF57667">
    <property type="entry name" value="beta-beta-alpha zinc fingers"/>
    <property type="match status" value="1"/>
</dbReference>
<keyword evidence="2" id="KW-0479">Metal-binding</keyword>
<evidence type="ECO:0000313" key="11">
    <source>
        <dbReference type="EMBL" id="ORY92256.1"/>
    </source>
</evidence>
<dbReference type="InterPro" id="IPR013087">
    <property type="entry name" value="Znf_C2H2_type"/>
</dbReference>
<gene>
    <name evidence="11" type="ORF">BCR43DRAFT_498062</name>
</gene>
<dbReference type="GO" id="GO:0005634">
    <property type="term" value="C:nucleus"/>
    <property type="evidence" value="ECO:0007669"/>
    <property type="project" value="UniProtKB-SubCell"/>
</dbReference>
<evidence type="ECO:0000256" key="4">
    <source>
        <dbReference type="ARBA" id="ARBA00022771"/>
    </source>
</evidence>
<dbReference type="InParanoid" id="A0A1X2H3G4"/>
<comment type="caution">
    <text evidence="11">The sequence shown here is derived from an EMBL/GenBank/DDBJ whole genome shotgun (WGS) entry which is preliminary data.</text>
</comment>
<accession>A0A1X2H3G4</accession>
<dbReference type="OrthoDB" id="6077919at2759"/>
<dbReference type="Pfam" id="PF00096">
    <property type="entry name" value="zf-C2H2"/>
    <property type="match status" value="2"/>
</dbReference>
<dbReference type="AlphaFoldDB" id="A0A1X2H3G4"/>
<keyword evidence="6" id="KW-0238">DNA-binding</keyword>
<protein>
    <recommendedName>
        <fullName evidence="10">C2H2-type domain-containing protein</fullName>
    </recommendedName>
</protein>
<feature type="region of interest" description="Disordered" evidence="9">
    <location>
        <begin position="126"/>
        <end position="203"/>
    </location>
</feature>
<dbReference type="PANTHER" id="PTHR16515">
    <property type="entry name" value="PR DOMAIN ZINC FINGER PROTEIN"/>
    <property type="match status" value="1"/>
</dbReference>
<evidence type="ECO:0000259" key="10">
    <source>
        <dbReference type="PROSITE" id="PS50157"/>
    </source>
</evidence>
<feature type="region of interest" description="Disordered" evidence="9">
    <location>
        <begin position="346"/>
        <end position="390"/>
    </location>
</feature>
<evidence type="ECO:0000256" key="2">
    <source>
        <dbReference type="ARBA" id="ARBA00022723"/>
    </source>
</evidence>
<dbReference type="GO" id="GO:0045165">
    <property type="term" value="P:cell fate commitment"/>
    <property type="evidence" value="ECO:0007669"/>
    <property type="project" value="TreeGrafter"/>
</dbReference>
<dbReference type="STRING" id="13706.A0A1X2H3G4"/>
<dbReference type="GO" id="GO:0003700">
    <property type="term" value="F:DNA-binding transcription factor activity"/>
    <property type="evidence" value="ECO:0007669"/>
    <property type="project" value="TreeGrafter"/>
</dbReference>
<dbReference type="GO" id="GO:0008270">
    <property type="term" value="F:zinc ion binding"/>
    <property type="evidence" value="ECO:0007669"/>
    <property type="project" value="UniProtKB-KW"/>
</dbReference>
<sequence>MDTGRVSLPPIASMLDGSNKAITRINSPAIAVAGTRQELTSRTAEGTEAGARVSWLQSGEHPYLRQQQQKIYGDNIENNAIPDLHPQITMAALPYNMDNTHEPQPNTMFQRPRSVQNQSYQPEICTGKEMPSISSPLIPQQQQQQQQRHPHQDQSATAYPLGPSGLPAFHHPLSPPPPPPSQQHQRRATMAAPSLLARRSRSVDKHYMAPRHRRTISAAAVSPGLTADPYSDLAKKTAMSTATTSAARTSPPPLPPAIVPAAPAGDTHTKHAQQQISTLPPFQHPQHQEKYKCSRCPKTFSRPSSLRVHIYSHTGEKPHVCPHPGCDRRFSVQSNMRRHLRVHYCSSFPDTSSDKDSPESKPIERRKEMPHMCYESDEEKELPSHTLSFS</sequence>
<dbReference type="FunFam" id="3.30.160.60:FF:000100">
    <property type="entry name" value="Zinc finger 45-like"/>
    <property type="match status" value="1"/>
</dbReference>
<dbReference type="EMBL" id="MCGN01000010">
    <property type="protein sequence ID" value="ORY92256.1"/>
    <property type="molecule type" value="Genomic_DNA"/>
</dbReference>
<keyword evidence="4 8" id="KW-0863">Zinc-finger</keyword>
<evidence type="ECO:0000256" key="5">
    <source>
        <dbReference type="ARBA" id="ARBA00022833"/>
    </source>
</evidence>
<comment type="subcellular location">
    <subcellularLocation>
        <location evidence="1">Nucleus</location>
    </subcellularLocation>
</comment>
<evidence type="ECO:0000256" key="9">
    <source>
        <dbReference type="SAM" id="MobiDB-lite"/>
    </source>
</evidence>
<keyword evidence="12" id="KW-1185">Reference proteome</keyword>
<dbReference type="InterPro" id="IPR036236">
    <property type="entry name" value="Znf_C2H2_sf"/>
</dbReference>
<keyword evidence="7" id="KW-0539">Nucleus</keyword>
<dbReference type="Proteomes" id="UP000242180">
    <property type="component" value="Unassembled WGS sequence"/>
</dbReference>